<accession>A0A9J5YI91</accession>
<keyword evidence="1" id="KW-1133">Transmembrane helix</keyword>
<sequence length="214" mass="23276">MLSVPAKEKTQLAKKTATLLPSLNTCSIITSLSFIKCLIFLISIVTLHGTSHSPQIIFLTARESVSRITGNNSLILQYLSPIVIALISALSSNLLDCILDSIPQEGAHSHDTKYLFHKKSDHIDFWVLKFHHNLANKALETSKRDLIPSPPSSLGMVSGVPHVTMVSEPPGTSTPPVMASSTALQALQDDVRAVRTQLAVFVDDISKHFETGEL</sequence>
<keyword evidence="1" id="KW-0472">Membrane</keyword>
<dbReference type="AlphaFoldDB" id="A0A9J5YI91"/>
<name>A0A9J5YI91_SOLCO</name>
<dbReference type="EMBL" id="JACXVP010000006">
    <property type="protein sequence ID" value="KAG5600017.1"/>
    <property type="molecule type" value="Genomic_DNA"/>
</dbReference>
<dbReference type="Proteomes" id="UP000824120">
    <property type="component" value="Chromosome 6"/>
</dbReference>
<feature type="transmembrane region" description="Helical" evidence="1">
    <location>
        <begin position="28"/>
        <end position="47"/>
    </location>
</feature>
<protein>
    <submittedName>
        <fullName evidence="2">Uncharacterized protein</fullName>
    </submittedName>
</protein>
<organism evidence="2 3">
    <name type="scientific">Solanum commersonii</name>
    <name type="common">Commerson's wild potato</name>
    <name type="synonym">Commerson's nightshade</name>
    <dbReference type="NCBI Taxonomy" id="4109"/>
    <lineage>
        <taxon>Eukaryota</taxon>
        <taxon>Viridiplantae</taxon>
        <taxon>Streptophyta</taxon>
        <taxon>Embryophyta</taxon>
        <taxon>Tracheophyta</taxon>
        <taxon>Spermatophyta</taxon>
        <taxon>Magnoliopsida</taxon>
        <taxon>eudicotyledons</taxon>
        <taxon>Gunneridae</taxon>
        <taxon>Pentapetalae</taxon>
        <taxon>asterids</taxon>
        <taxon>lamiids</taxon>
        <taxon>Solanales</taxon>
        <taxon>Solanaceae</taxon>
        <taxon>Solanoideae</taxon>
        <taxon>Solaneae</taxon>
        <taxon>Solanum</taxon>
    </lineage>
</organism>
<gene>
    <name evidence="2" type="ORF">H5410_031387</name>
</gene>
<comment type="caution">
    <text evidence="2">The sequence shown here is derived from an EMBL/GenBank/DDBJ whole genome shotgun (WGS) entry which is preliminary data.</text>
</comment>
<proteinExistence type="predicted"/>
<evidence type="ECO:0000256" key="1">
    <source>
        <dbReference type="SAM" id="Phobius"/>
    </source>
</evidence>
<reference evidence="2 3" key="1">
    <citation type="submission" date="2020-09" db="EMBL/GenBank/DDBJ databases">
        <title>De no assembly of potato wild relative species, Solanum commersonii.</title>
        <authorList>
            <person name="Cho K."/>
        </authorList>
    </citation>
    <scope>NUCLEOTIDE SEQUENCE [LARGE SCALE GENOMIC DNA]</scope>
    <source>
        <strain evidence="2">LZ3.2</strain>
        <tissue evidence="2">Leaf</tissue>
    </source>
</reference>
<keyword evidence="1" id="KW-0812">Transmembrane</keyword>
<evidence type="ECO:0000313" key="3">
    <source>
        <dbReference type="Proteomes" id="UP000824120"/>
    </source>
</evidence>
<keyword evidence="3" id="KW-1185">Reference proteome</keyword>
<evidence type="ECO:0000313" key="2">
    <source>
        <dbReference type="EMBL" id="KAG5600017.1"/>
    </source>
</evidence>